<comment type="cofactor">
    <cofactor evidence="10">
        <name>Zn(2+)</name>
        <dbReference type="ChEBI" id="CHEBI:29105"/>
    </cofactor>
    <text evidence="10">Binds 1 zinc ion per subunit.</text>
</comment>
<comment type="similarity">
    <text evidence="10">Belongs to the TRAFAC class YlqF/YawG GTPase family. RsgA subfamily.</text>
</comment>
<proteinExistence type="inferred from homology"/>
<evidence type="ECO:0000256" key="6">
    <source>
        <dbReference type="ARBA" id="ARBA00022801"/>
    </source>
</evidence>
<dbReference type="InterPro" id="IPR004881">
    <property type="entry name" value="Ribosome_biogen_GTPase_RsgA"/>
</dbReference>
<evidence type="ECO:0000256" key="10">
    <source>
        <dbReference type="HAMAP-Rule" id="MF_01820"/>
    </source>
</evidence>
<keyword evidence="5 10" id="KW-0547">Nucleotide-binding</keyword>
<dbReference type="GO" id="GO:0046872">
    <property type="term" value="F:metal ion binding"/>
    <property type="evidence" value="ECO:0007669"/>
    <property type="project" value="UniProtKB-KW"/>
</dbReference>
<reference evidence="13 14" key="1">
    <citation type="submission" date="2016-10" db="EMBL/GenBank/DDBJ databases">
        <authorList>
            <person name="de Groot N.N."/>
        </authorList>
    </citation>
    <scope>NUCLEOTIDE SEQUENCE [LARGE SCALE GENOMIC DNA]</scope>
    <source>
        <strain evidence="13 14">DSM 25294</strain>
    </source>
</reference>
<comment type="subcellular location">
    <subcellularLocation>
        <location evidence="10">Cytoplasm</location>
    </subcellularLocation>
</comment>
<evidence type="ECO:0000256" key="9">
    <source>
        <dbReference type="ARBA" id="ARBA00023134"/>
    </source>
</evidence>
<evidence type="ECO:0000256" key="5">
    <source>
        <dbReference type="ARBA" id="ARBA00022741"/>
    </source>
</evidence>
<gene>
    <name evidence="10" type="primary">rsgA</name>
    <name evidence="13" type="ORF">SAMN04488026_106024</name>
</gene>
<dbReference type="GO" id="GO:0042274">
    <property type="term" value="P:ribosomal small subunit biogenesis"/>
    <property type="evidence" value="ECO:0007669"/>
    <property type="project" value="UniProtKB-UniRule"/>
</dbReference>
<keyword evidence="6 10" id="KW-0378">Hydrolase</keyword>
<evidence type="ECO:0000259" key="12">
    <source>
        <dbReference type="PROSITE" id="PS51721"/>
    </source>
</evidence>
<dbReference type="PROSITE" id="PS51721">
    <property type="entry name" value="G_CP"/>
    <property type="match status" value="1"/>
</dbReference>
<evidence type="ECO:0000313" key="14">
    <source>
        <dbReference type="Proteomes" id="UP000199382"/>
    </source>
</evidence>
<name>A0A1G9FZM3_9RHOB</name>
<dbReference type="GO" id="GO:0019843">
    <property type="term" value="F:rRNA binding"/>
    <property type="evidence" value="ECO:0007669"/>
    <property type="project" value="UniProtKB-KW"/>
</dbReference>
<dbReference type="GO" id="GO:0005525">
    <property type="term" value="F:GTP binding"/>
    <property type="evidence" value="ECO:0007669"/>
    <property type="project" value="UniProtKB-UniRule"/>
</dbReference>
<dbReference type="SUPFAM" id="SSF52540">
    <property type="entry name" value="P-loop containing nucleoside triphosphate hydrolases"/>
    <property type="match status" value="1"/>
</dbReference>
<dbReference type="HAMAP" id="MF_01820">
    <property type="entry name" value="GTPase_RsgA"/>
    <property type="match status" value="1"/>
</dbReference>
<dbReference type="EMBL" id="FNEK01000060">
    <property type="protein sequence ID" value="SDK93829.1"/>
    <property type="molecule type" value="Genomic_DNA"/>
</dbReference>
<keyword evidence="3 10" id="KW-0479">Metal-binding</keyword>
<evidence type="ECO:0000259" key="11">
    <source>
        <dbReference type="PROSITE" id="PS50936"/>
    </source>
</evidence>
<evidence type="ECO:0000256" key="2">
    <source>
        <dbReference type="ARBA" id="ARBA00022517"/>
    </source>
</evidence>
<evidence type="ECO:0000256" key="3">
    <source>
        <dbReference type="ARBA" id="ARBA00022723"/>
    </source>
</evidence>
<feature type="binding site" evidence="10">
    <location>
        <position position="270"/>
    </location>
    <ligand>
        <name>Zn(2+)</name>
        <dbReference type="ChEBI" id="CHEBI:29105"/>
    </ligand>
</feature>
<dbReference type="Gene3D" id="1.10.40.50">
    <property type="entry name" value="Probable gtpase engc, domain 3"/>
    <property type="match status" value="1"/>
</dbReference>
<feature type="binding site" evidence="10">
    <location>
        <begin position="190"/>
        <end position="198"/>
    </location>
    <ligand>
        <name>GTP</name>
        <dbReference type="ChEBI" id="CHEBI:37565"/>
    </ligand>
</feature>
<dbReference type="Pfam" id="PF03193">
    <property type="entry name" value="RsgA_GTPase"/>
    <property type="match status" value="1"/>
</dbReference>
<dbReference type="InterPro" id="IPR027417">
    <property type="entry name" value="P-loop_NTPase"/>
</dbReference>
<dbReference type="PROSITE" id="PS50936">
    <property type="entry name" value="ENGC_GTPASE"/>
    <property type="match status" value="1"/>
</dbReference>
<keyword evidence="14" id="KW-1185">Reference proteome</keyword>
<dbReference type="NCBIfam" id="TIGR00157">
    <property type="entry name" value="ribosome small subunit-dependent GTPase A"/>
    <property type="match status" value="1"/>
</dbReference>
<evidence type="ECO:0000256" key="1">
    <source>
        <dbReference type="ARBA" id="ARBA00022490"/>
    </source>
</evidence>
<comment type="subunit">
    <text evidence="10">Monomer. Associates with 30S ribosomal subunit, binds 16S rRNA.</text>
</comment>
<evidence type="ECO:0000256" key="7">
    <source>
        <dbReference type="ARBA" id="ARBA00022833"/>
    </source>
</evidence>
<dbReference type="STRING" id="571298.SAMN04488026_106024"/>
<dbReference type="GO" id="GO:0005737">
    <property type="term" value="C:cytoplasm"/>
    <property type="evidence" value="ECO:0007669"/>
    <property type="project" value="UniProtKB-SubCell"/>
</dbReference>
<feature type="domain" description="CP-type G" evidence="12">
    <location>
        <begin position="81"/>
        <end position="247"/>
    </location>
</feature>
<evidence type="ECO:0000256" key="8">
    <source>
        <dbReference type="ARBA" id="ARBA00022884"/>
    </source>
</evidence>
<keyword evidence="9 10" id="KW-0342">GTP-binding</keyword>
<dbReference type="AlphaFoldDB" id="A0A1G9FZM3"/>
<dbReference type="InterPro" id="IPR010914">
    <property type="entry name" value="RsgA_GTPase_dom"/>
</dbReference>
<keyword evidence="8 10" id="KW-0694">RNA-binding</keyword>
<evidence type="ECO:0000313" key="13">
    <source>
        <dbReference type="EMBL" id="SDK93829.1"/>
    </source>
</evidence>
<dbReference type="RefSeq" id="WP_244520814.1">
    <property type="nucleotide sequence ID" value="NZ_FNEK01000060.1"/>
</dbReference>
<comment type="function">
    <text evidence="10">One of several proteins that assist in the late maturation steps of the functional core of the 30S ribosomal subunit. Helps release RbfA from mature subunits. May play a role in the assembly of ribosomal proteins into the subunit. Circularly permuted GTPase that catalyzes slow GTP hydrolysis, GTPase activity is stimulated by the 30S ribosomal subunit.</text>
</comment>
<dbReference type="GO" id="GO:0003924">
    <property type="term" value="F:GTPase activity"/>
    <property type="evidence" value="ECO:0007669"/>
    <property type="project" value="UniProtKB-UniRule"/>
</dbReference>
<protein>
    <recommendedName>
        <fullName evidence="10">Small ribosomal subunit biogenesis GTPase RsgA</fullName>
        <ecNumber evidence="10">3.6.1.-</ecNumber>
    </recommendedName>
</protein>
<feature type="binding site" evidence="10">
    <location>
        <begin position="138"/>
        <end position="141"/>
    </location>
    <ligand>
        <name>GTP</name>
        <dbReference type="ChEBI" id="CHEBI:37565"/>
    </ligand>
</feature>
<dbReference type="PANTHER" id="PTHR32120">
    <property type="entry name" value="SMALL RIBOSOMAL SUBUNIT BIOGENESIS GTPASE RSGA"/>
    <property type="match status" value="1"/>
</dbReference>
<keyword evidence="1 10" id="KW-0963">Cytoplasm</keyword>
<feature type="binding site" evidence="10">
    <location>
        <position position="283"/>
    </location>
    <ligand>
        <name>Zn(2+)</name>
        <dbReference type="ChEBI" id="CHEBI:29105"/>
    </ligand>
</feature>
<evidence type="ECO:0000256" key="4">
    <source>
        <dbReference type="ARBA" id="ARBA00022730"/>
    </source>
</evidence>
<keyword evidence="4 10" id="KW-0699">rRNA-binding</keyword>
<sequence length="344" mass="37394">MNNYTLTDLGWSAHFRKQCLDADGMPARISSVARDRLEAIGEAGNVSLTLHGGQSAGDFAVGDWVLHDDRFRVVERLEPKTRILRKAAGREARSQLIAANVDTLGIVSSCNADFNAARLERYLALAEASGCLPLVILTKADETEDPVRFRRQAERLSPLVSALTLNALDPEEIERLAPWCSGGQTLALVGSSGVGKTTLSNGLTGRGDATMDIREDDAKGRHTTTSRALHPTLAGGWLIDTPGMRELQLADAAEGIDAVFADIAELALSCRFSNCSHQSEPGCAVQAEIGAGRLDPDRLARWDKLQREDARNSESIAEAHARDRRFGKMIRNVVAQRRQERSGK</sequence>
<keyword evidence="7 10" id="KW-0862">Zinc</keyword>
<dbReference type="Proteomes" id="UP000199382">
    <property type="component" value="Unassembled WGS sequence"/>
</dbReference>
<feature type="binding site" evidence="10">
    <location>
        <position position="275"/>
    </location>
    <ligand>
        <name>Zn(2+)</name>
        <dbReference type="ChEBI" id="CHEBI:29105"/>
    </ligand>
</feature>
<organism evidence="13 14">
    <name type="scientific">Aliiruegeria lutimaris</name>
    <dbReference type="NCBI Taxonomy" id="571298"/>
    <lineage>
        <taxon>Bacteria</taxon>
        <taxon>Pseudomonadati</taxon>
        <taxon>Pseudomonadota</taxon>
        <taxon>Alphaproteobacteria</taxon>
        <taxon>Rhodobacterales</taxon>
        <taxon>Roseobacteraceae</taxon>
        <taxon>Aliiruegeria</taxon>
    </lineage>
</organism>
<dbReference type="Gene3D" id="3.40.50.300">
    <property type="entry name" value="P-loop containing nucleotide triphosphate hydrolases"/>
    <property type="match status" value="1"/>
</dbReference>
<feature type="domain" description="EngC GTPase" evidence="11">
    <location>
        <begin position="99"/>
        <end position="245"/>
    </location>
</feature>
<dbReference type="CDD" id="cd01854">
    <property type="entry name" value="YjeQ_EngC"/>
    <property type="match status" value="1"/>
</dbReference>
<dbReference type="EC" id="3.6.1.-" evidence="10"/>
<dbReference type="PANTHER" id="PTHR32120:SF10">
    <property type="entry name" value="SMALL RIBOSOMAL SUBUNIT BIOGENESIS GTPASE RSGA"/>
    <property type="match status" value="1"/>
</dbReference>
<feature type="binding site" evidence="10">
    <location>
        <position position="277"/>
    </location>
    <ligand>
        <name>Zn(2+)</name>
        <dbReference type="ChEBI" id="CHEBI:29105"/>
    </ligand>
</feature>
<keyword evidence="2 10" id="KW-0690">Ribosome biogenesis</keyword>
<accession>A0A1G9FZM3</accession>
<dbReference type="InterPro" id="IPR030378">
    <property type="entry name" value="G_CP_dom"/>
</dbReference>